<evidence type="ECO:0000313" key="5">
    <source>
        <dbReference type="Proteomes" id="UP001595457"/>
    </source>
</evidence>
<protein>
    <submittedName>
        <fullName evidence="4">SRPBCC family protein</fullName>
    </submittedName>
</protein>
<reference evidence="5" key="1">
    <citation type="journal article" date="2019" name="Int. J. Syst. Evol. Microbiol.">
        <title>The Global Catalogue of Microorganisms (GCM) 10K type strain sequencing project: providing services to taxonomists for standard genome sequencing and annotation.</title>
        <authorList>
            <consortium name="The Broad Institute Genomics Platform"/>
            <consortium name="The Broad Institute Genome Sequencing Center for Infectious Disease"/>
            <person name="Wu L."/>
            <person name="Ma J."/>
        </authorList>
    </citation>
    <scope>NUCLEOTIDE SEQUENCE [LARGE SCALE GENOMIC DNA]</scope>
    <source>
        <strain evidence="5">KCTC 62195</strain>
    </source>
</reference>
<dbReference type="SUPFAM" id="SSF55961">
    <property type="entry name" value="Bet v1-like"/>
    <property type="match status" value="1"/>
</dbReference>
<evidence type="ECO:0000256" key="2">
    <source>
        <dbReference type="ARBA" id="ARBA00022649"/>
    </source>
</evidence>
<evidence type="ECO:0000259" key="3">
    <source>
        <dbReference type="Pfam" id="PF03364"/>
    </source>
</evidence>
<name>A0ABV7AXN0_9GAMM</name>
<dbReference type="RefSeq" id="WP_377816259.1">
    <property type="nucleotide sequence ID" value="NZ_JBHRSJ010000034.1"/>
</dbReference>
<keyword evidence="5" id="KW-1185">Reference proteome</keyword>
<sequence>MGTAGGRCNSYALTTLWQLDAPLEAVWEAIVHAERWPDWWAGVERVVMLERGDLIGLGARHRYTWKSRLPYRLTFDTRVTRVEPLCLLEGRVEGELEGIGRWRFARAAQLTQVRFDWRVHTTRWWMNLLAPLARPVFRWNHDALMRAGGIGLARYLEARSGDA</sequence>
<dbReference type="InterPro" id="IPR023393">
    <property type="entry name" value="START-like_dom_sf"/>
</dbReference>
<dbReference type="CDD" id="cd07824">
    <property type="entry name" value="SRPBCC_6"/>
    <property type="match status" value="1"/>
</dbReference>
<gene>
    <name evidence="4" type="ORF">ACFOJE_18670</name>
</gene>
<dbReference type="InterPro" id="IPR005031">
    <property type="entry name" value="COQ10_START"/>
</dbReference>
<feature type="domain" description="Coenzyme Q-binding protein COQ10 START" evidence="3">
    <location>
        <begin position="20"/>
        <end position="144"/>
    </location>
</feature>
<comment type="caution">
    <text evidence="4">The sequence shown here is derived from an EMBL/GenBank/DDBJ whole genome shotgun (WGS) entry which is preliminary data.</text>
</comment>
<proteinExistence type="inferred from homology"/>
<accession>A0ABV7AXN0</accession>
<dbReference type="Proteomes" id="UP001595457">
    <property type="component" value="Unassembled WGS sequence"/>
</dbReference>
<evidence type="ECO:0000313" key="4">
    <source>
        <dbReference type="EMBL" id="MFC2974222.1"/>
    </source>
</evidence>
<evidence type="ECO:0000256" key="1">
    <source>
        <dbReference type="ARBA" id="ARBA00008918"/>
    </source>
</evidence>
<dbReference type="Pfam" id="PF03364">
    <property type="entry name" value="Polyketide_cyc"/>
    <property type="match status" value="1"/>
</dbReference>
<dbReference type="EMBL" id="JBHRSJ010000034">
    <property type="protein sequence ID" value="MFC2974222.1"/>
    <property type="molecule type" value="Genomic_DNA"/>
</dbReference>
<comment type="similarity">
    <text evidence="1">Belongs to the ribosome association toxin RatA family.</text>
</comment>
<dbReference type="Gene3D" id="3.30.530.20">
    <property type="match status" value="1"/>
</dbReference>
<organism evidence="4 5">
    <name type="scientific">Azotobacter bryophylli</name>
    <dbReference type="NCBI Taxonomy" id="1986537"/>
    <lineage>
        <taxon>Bacteria</taxon>
        <taxon>Pseudomonadati</taxon>
        <taxon>Pseudomonadota</taxon>
        <taxon>Gammaproteobacteria</taxon>
        <taxon>Pseudomonadales</taxon>
        <taxon>Pseudomonadaceae</taxon>
        <taxon>Azotobacter</taxon>
    </lineage>
</organism>
<keyword evidence="2" id="KW-1277">Toxin-antitoxin system</keyword>